<evidence type="ECO:0000256" key="1">
    <source>
        <dbReference type="ARBA" id="ARBA00022741"/>
    </source>
</evidence>
<dbReference type="Gene3D" id="1.10.510.10">
    <property type="entry name" value="Transferase(Phosphotransferase) domain 1"/>
    <property type="match status" value="1"/>
</dbReference>
<dbReference type="GO" id="GO:0004672">
    <property type="term" value="F:protein kinase activity"/>
    <property type="evidence" value="ECO:0007669"/>
    <property type="project" value="InterPro"/>
</dbReference>
<dbReference type="GeneID" id="94831679"/>
<dbReference type="InterPro" id="IPR008271">
    <property type="entry name" value="Ser/Thr_kinase_AS"/>
</dbReference>
<proteinExistence type="predicted"/>
<dbReference type="OrthoDB" id="40902at2759"/>
<dbReference type="SMART" id="SM00220">
    <property type="entry name" value="S_TKc"/>
    <property type="match status" value="1"/>
</dbReference>
<organism evidence="4 5">
    <name type="scientific">Tritrichomonas foetus</name>
    <dbReference type="NCBI Taxonomy" id="1144522"/>
    <lineage>
        <taxon>Eukaryota</taxon>
        <taxon>Metamonada</taxon>
        <taxon>Parabasalia</taxon>
        <taxon>Tritrichomonadida</taxon>
        <taxon>Tritrichomonadidae</taxon>
        <taxon>Tritrichomonas</taxon>
    </lineage>
</organism>
<dbReference type="RefSeq" id="XP_068369868.1">
    <property type="nucleotide sequence ID" value="XM_068496975.1"/>
</dbReference>
<dbReference type="InterPro" id="IPR011009">
    <property type="entry name" value="Kinase-like_dom_sf"/>
</dbReference>
<sequence length="252" mass="28601">MIKIGKYFCTSKVGCNSASTIYQANSQTNSKQLVVKVSNETPEFENEIKLLKFCQHEGVVKFVDSFHDDSKQILVLEAGKELFQYIIDNNGFSEKEAKKLFKNIFLAVKYIHSKSIVHRDIKLENIIITEKGKLKLIDFGLASELNKCKDSKNLCGTALYLSPEVIQKKGYSEKVDIWSLGITLFGAVAGFFPFDSSDEYSYAIEALTAEPAFEDADVSESFKDLIRHMLEKNPEKRYSAEQCLCHEWFEGV</sequence>
<keyword evidence="4" id="KW-0418">Kinase</keyword>
<dbReference type="GO" id="GO:0005524">
    <property type="term" value="F:ATP binding"/>
    <property type="evidence" value="ECO:0007669"/>
    <property type="project" value="UniProtKB-KW"/>
</dbReference>
<evidence type="ECO:0000313" key="5">
    <source>
        <dbReference type="Proteomes" id="UP000179807"/>
    </source>
</evidence>
<keyword evidence="2" id="KW-0067">ATP-binding</keyword>
<keyword evidence="4" id="KW-0808">Transferase</keyword>
<dbReference type="PIRSF" id="PIRSF000654">
    <property type="entry name" value="Integrin-linked_kinase"/>
    <property type="match status" value="1"/>
</dbReference>
<dbReference type="PANTHER" id="PTHR24347">
    <property type="entry name" value="SERINE/THREONINE-PROTEIN KINASE"/>
    <property type="match status" value="1"/>
</dbReference>
<dbReference type="EMBL" id="MLAK01000078">
    <property type="protein sequence ID" value="OHT16732.1"/>
    <property type="molecule type" value="Genomic_DNA"/>
</dbReference>
<dbReference type="InterPro" id="IPR000719">
    <property type="entry name" value="Prot_kinase_dom"/>
</dbReference>
<dbReference type="VEuPathDB" id="TrichDB:TRFO_12992"/>
<dbReference type="Pfam" id="PF00069">
    <property type="entry name" value="Pkinase"/>
    <property type="match status" value="1"/>
</dbReference>
<protein>
    <submittedName>
        <fullName evidence="4">CAMK family protein kinase</fullName>
    </submittedName>
</protein>
<feature type="domain" description="Protein kinase" evidence="3">
    <location>
        <begin position="7"/>
        <end position="249"/>
    </location>
</feature>
<accession>A0A1J4L429</accession>
<gene>
    <name evidence="4" type="ORF">TRFO_12992</name>
</gene>
<keyword evidence="5" id="KW-1185">Reference proteome</keyword>
<dbReference type="AlphaFoldDB" id="A0A1J4L429"/>
<dbReference type="PROSITE" id="PS00108">
    <property type="entry name" value="PROTEIN_KINASE_ST"/>
    <property type="match status" value="1"/>
</dbReference>
<evidence type="ECO:0000256" key="2">
    <source>
        <dbReference type="ARBA" id="ARBA00022840"/>
    </source>
</evidence>
<dbReference type="SUPFAM" id="SSF56112">
    <property type="entry name" value="Protein kinase-like (PK-like)"/>
    <property type="match status" value="1"/>
</dbReference>
<reference evidence="4" key="1">
    <citation type="submission" date="2016-10" db="EMBL/GenBank/DDBJ databases">
        <authorList>
            <person name="Benchimol M."/>
            <person name="Almeida L.G."/>
            <person name="Vasconcelos A.T."/>
            <person name="Perreira-Neves A."/>
            <person name="Rosa I.A."/>
            <person name="Tasca T."/>
            <person name="Bogo M.R."/>
            <person name="de Souza W."/>
        </authorList>
    </citation>
    <scope>NUCLEOTIDE SEQUENCE [LARGE SCALE GENOMIC DNA]</scope>
    <source>
        <strain evidence="4">K</strain>
    </source>
</reference>
<evidence type="ECO:0000313" key="4">
    <source>
        <dbReference type="EMBL" id="OHT16732.1"/>
    </source>
</evidence>
<dbReference type="Proteomes" id="UP000179807">
    <property type="component" value="Unassembled WGS sequence"/>
</dbReference>
<comment type="caution">
    <text evidence="4">The sequence shown here is derived from an EMBL/GenBank/DDBJ whole genome shotgun (WGS) entry which is preliminary data.</text>
</comment>
<dbReference type="PROSITE" id="PS50011">
    <property type="entry name" value="PROTEIN_KINASE_DOM"/>
    <property type="match status" value="1"/>
</dbReference>
<dbReference type="FunFam" id="1.10.510.10:FF:000571">
    <property type="entry name" value="Maternal embryonic leucine zipper kinase"/>
    <property type="match status" value="1"/>
</dbReference>
<name>A0A1J4L429_9EUKA</name>
<evidence type="ECO:0000259" key="3">
    <source>
        <dbReference type="PROSITE" id="PS50011"/>
    </source>
</evidence>
<keyword evidence="1" id="KW-0547">Nucleotide-binding</keyword>